<dbReference type="EMBL" id="JAAIWM010000001">
    <property type="protein sequence ID" value="NEY71091.1"/>
    <property type="molecule type" value="Genomic_DNA"/>
</dbReference>
<feature type="domain" description="MotA/TolQ/ExbB proton channel" evidence="8">
    <location>
        <begin position="99"/>
        <end position="168"/>
    </location>
</feature>
<dbReference type="GO" id="GO:0015031">
    <property type="term" value="P:protein transport"/>
    <property type="evidence" value="ECO:0007669"/>
    <property type="project" value="UniProtKB-KW"/>
</dbReference>
<keyword evidence="2" id="KW-1003">Cell membrane</keyword>
<organism evidence="9 10">
    <name type="scientific">Bacillus mesophilus</name>
    <dbReference type="NCBI Taxonomy" id="1808955"/>
    <lineage>
        <taxon>Bacteria</taxon>
        <taxon>Bacillati</taxon>
        <taxon>Bacillota</taxon>
        <taxon>Bacilli</taxon>
        <taxon>Bacillales</taxon>
        <taxon>Bacillaceae</taxon>
        <taxon>Bacillus</taxon>
    </lineage>
</organism>
<evidence type="ECO:0000256" key="7">
    <source>
        <dbReference type="SAM" id="Phobius"/>
    </source>
</evidence>
<evidence type="ECO:0000259" key="8">
    <source>
        <dbReference type="Pfam" id="PF01618"/>
    </source>
</evidence>
<feature type="transmembrane region" description="Helical" evidence="7">
    <location>
        <begin position="101"/>
        <end position="125"/>
    </location>
</feature>
<keyword evidence="10" id="KW-1185">Reference proteome</keyword>
<dbReference type="Pfam" id="PF01618">
    <property type="entry name" value="MotA_ExbB"/>
    <property type="match status" value="1"/>
</dbReference>
<proteinExistence type="inferred from homology"/>
<evidence type="ECO:0000256" key="3">
    <source>
        <dbReference type="ARBA" id="ARBA00022692"/>
    </source>
</evidence>
<evidence type="ECO:0000313" key="10">
    <source>
        <dbReference type="Proteomes" id="UP000481043"/>
    </source>
</evidence>
<dbReference type="GO" id="GO:0005886">
    <property type="term" value="C:plasma membrane"/>
    <property type="evidence" value="ECO:0007669"/>
    <property type="project" value="UniProtKB-SubCell"/>
</dbReference>
<comment type="caution">
    <text evidence="9">The sequence shown here is derived from an EMBL/GenBank/DDBJ whole genome shotgun (WGS) entry which is preliminary data.</text>
</comment>
<reference evidence="9 10" key="1">
    <citation type="submission" date="2020-02" db="EMBL/GenBank/DDBJ databases">
        <title>Bacillus aquiflavi sp. nov., isolated from yellow water of strong flavor Chinese baijiu in Yibin region of China.</title>
        <authorList>
            <person name="Xie J."/>
        </authorList>
    </citation>
    <scope>NUCLEOTIDE SEQUENCE [LARGE SCALE GENOMIC DNA]</scope>
    <source>
        <strain evidence="9 10">SA4</strain>
    </source>
</reference>
<dbReference type="AlphaFoldDB" id="A0A6M0Q434"/>
<keyword evidence="4 7" id="KW-1133">Transmembrane helix</keyword>
<keyword evidence="5 7" id="KW-0472">Membrane</keyword>
<dbReference type="RefSeq" id="WP_163178261.1">
    <property type="nucleotide sequence ID" value="NZ_JAAIWM010000001.1"/>
</dbReference>
<dbReference type="InterPro" id="IPR002898">
    <property type="entry name" value="MotA_ExbB_proton_chnl"/>
</dbReference>
<keyword evidence="6" id="KW-0813">Transport</keyword>
<evidence type="ECO:0000256" key="2">
    <source>
        <dbReference type="ARBA" id="ARBA00022475"/>
    </source>
</evidence>
<keyword evidence="6" id="KW-0653">Protein transport</keyword>
<dbReference type="Proteomes" id="UP000481043">
    <property type="component" value="Unassembled WGS sequence"/>
</dbReference>
<gene>
    <name evidence="9" type="ORF">G4D63_04970</name>
</gene>
<keyword evidence="3 7" id="KW-0812">Transmembrane</keyword>
<comment type="subcellular location">
    <subcellularLocation>
        <location evidence="1">Cell membrane</location>
        <topology evidence="1">Multi-pass membrane protein</topology>
    </subcellularLocation>
    <subcellularLocation>
        <location evidence="6">Membrane</location>
        <topology evidence="6">Multi-pass membrane protein</topology>
    </subcellularLocation>
</comment>
<evidence type="ECO:0000256" key="5">
    <source>
        <dbReference type="ARBA" id="ARBA00023136"/>
    </source>
</evidence>
<sequence length="619" mass="72071">MLSLSIIIVTFTLVFLIGSCAIRANHSIYKYLEAESERISLDSKNSSILHQINDKYKMYRTQSDNDLNFQSLIEEFISDFKMVKSKRSILHKYRIVSILKMIQLGSSMTILVGVLGTFIGLVIALKGIDLNLNETMQTVLDGIHTAFYTSIAGIACSIIINIATKVKNTEQQLIQIMLKLENYLNQKEKRSMDHQMVEAIGDVKTAVEEMKQSFLDIQLFTEGFERATENMNSFNEMFSKNTNKLSKIFGNMDKFTQNYNDQMNQLNHNFSDLLSFFEKQEEIQSYSVDLMRRTAEQYMHFTEQQLQVQARNEEQFVRITENLEETSNRLDTFFTTHTDQMHDAFEAMSGFYQESLDRQAQLVESQKHLEDKNVTFLEKIDRATVTMKEILETNSFEELANLTQSFSSNMNEMQQQFRSLISYFEHVDGLQQKYQEFYVRVVEKIDQQAEENSQYQNNFTDFVKEMFKQNEQVQSTFKDTVNLFTMLDSNSSTVTEEMKKLIQQTEHVMTESTNQFKSQTEELQKTLQEYVELSTEKMEKLMLKLDDSLGEGVRDSLRQFERYINVTNSIISQELKSMMKLQETHLGAESLSSINVQQSLSELNQHMKTLNSRIEKVGV</sequence>
<feature type="transmembrane region" description="Helical" evidence="7">
    <location>
        <begin position="145"/>
        <end position="164"/>
    </location>
</feature>
<evidence type="ECO:0000256" key="1">
    <source>
        <dbReference type="ARBA" id="ARBA00004651"/>
    </source>
</evidence>
<feature type="transmembrane region" description="Helical" evidence="7">
    <location>
        <begin position="6"/>
        <end position="24"/>
    </location>
</feature>
<evidence type="ECO:0000256" key="6">
    <source>
        <dbReference type="RuleBase" id="RU004057"/>
    </source>
</evidence>
<comment type="similarity">
    <text evidence="6">Belongs to the exbB/tolQ family.</text>
</comment>
<evidence type="ECO:0000313" key="9">
    <source>
        <dbReference type="EMBL" id="NEY71091.1"/>
    </source>
</evidence>
<protein>
    <recommendedName>
        <fullName evidence="8">MotA/TolQ/ExbB proton channel domain-containing protein</fullName>
    </recommendedName>
</protein>
<accession>A0A6M0Q434</accession>
<name>A0A6M0Q434_9BACI</name>
<evidence type="ECO:0000256" key="4">
    <source>
        <dbReference type="ARBA" id="ARBA00022989"/>
    </source>
</evidence>